<dbReference type="InterPro" id="IPR002078">
    <property type="entry name" value="Sigma_54_int"/>
</dbReference>
<accession>A0A136WAS9</accession>
<comment type="caution">
    <text evidence="6">The sequence shown here is derived from an EMBL/GenBank/DDBJ whole genome shotgun (WGS) entry which is preliminary data.</text>
</comment>
<dbReference type="SUPFAM" id="SSF55785">
    <property type="entry name" value="PYP-like sensor domain (PAS domain)"/>
    <property type="match status" value="1"/>
</dbReference>
<dbReference type="GO" id="GO:0006355">
    <property type="term" value="P:regulation of DNA-templated transcription"/>
    <property type="evidence" value="ECO:0007669"/>
    <property type="project" value="InterPro"/>
</dbReference>
<dbReference type="PROSITE" id="PS50112">
    <property type="entry name" value="PAS"/>
    <property type="match status" value="1"/>
</dbReference>
<keyword evidence="1" id="KW-0547">Nucleotide-binding</keyword>
<dbReference type="Pfam" id="PF00989">
    <property type="entry name" value="PAS"/>
    <property type="match status" value="1"/>
</dbReference>
<feature type="domain" description="PAS" evidence="5">
    <location>
        <begin position="32"/>
        <end position="83"/>
    </location>
</feature>
<organism evidence="6 7">
    <name type="scientific">Anaerotignum neopropionicum</name>
    <dbReference type="NCBI Taxonomy" id="36847"/>
    <lineage>
        <taxon>Bacteria</taxon>
        <taxon>Bacillati</taxon>
        <taxon>Bacillota</taxon>
        <taxon>Clostridia</taxon>
        <taxon>Lachnospirales</taxon>
        <taxon>Anaerotignaceae</taxon>
        <taxon>Anaerotignum</taxon>
    </lineage>
</organism>
<dbReference type="InterPro" id="IPR003593">
    <property type="entry name" value="AAA+_ATPase"/>
</dbReference>
<dbReference type="InterPro" id="IPR035965">
    <property type="entry name" value="PAS-like_dom_sf"/>
</dbReference>
<dbReference type="PANTHER" id="PTHR32071">
    <property type="entry name" value="TRANSCRIPTIONAL REGULATORY PROTEIN"/>
    <property type="match status" value="1"/>
</dbReference>
<reference evidence="6 7" key="1">
    <citation type="submission" date="2016-01" db="EMBL/GenBank/DDBJ databases">
        <title>Genome sequence of Clostridium neopropionicum X4, DSM-3847.</title>
        <authorList>
            <person name="Poehlein A."/>
            <person name="Beck M.H."/>
            <person name="Bengelsdorf F.R."/>
            <person name="Daniel R."/>
            <person name="Duerre P."/>
        </authorList>
    </citation>
    <scope>NUCLEOTIDE SEQUENCE [LARGE SCALE GENOMIC DNA]</scope>
    <source>
        <strain evidence="6 7">DSM-3847</strain>
    </source>
</reference>
<dbReference type="CDD" id="cd00130">
    <property type="entry name" value="PAS"/>
    <property type="match status" value="1"/>
</dbReference>
<dbReference type="SUPFAM" id="SSF52540">
    <property type="entry name" value="P-loop containing nucleoside triphosphate hydrolases"/>
    <property type="match status" value="1"/>
</dbReference>
<dbReference type="InterPro" id="IPR000014">
    <property type="entry name" value="PAS"/>
</dbReference>
<dbReference type="SMART" id="SM00382">
    <property type="entry name" value="AAA"/>
    <property type="match status" value="1"/>
</dbReference>
<gene>
    <name evidence="6" type="primary">rocR_3</name>
    <name evidence="6" type="ORF">CLNEO_29860</name>
</gene>
<keyword evidence="2" id="KW-0067">ATP-binding</keyword>
<dbReference type="EMBL" id="LRVM01000022">
    <property type="protein sequence ID" value="KXL51647.1"/>
    <property type="molecule type" value="Genomic_DNA"/>
</dbReference>
<sequence>MLECKKIVVTIIFSHKIEVSYLMKLTKELFLSLDILPKVLDRINDGVNVVDTDGILVYVNDISVNYTGKKKEEMLGKPISDFYPAAVLLTVLQDRKPVLDKKIHFVPPKKYIVNSYPIFYKDEFLGAFSVFQDIQELDQLNSKIKELEIQVNLNKPEGDFNHVVHLGTMQNVFKQAKKIVGSLGGPRHSIITGASGTGKTMLANLIYNYAKEVGVISKNAPFIEINCAQFTNPDIAAMEIFGSVEGAYTGSKKKKGLFEQANGGILFLDEAHTIENYQSLLLKAIESGKIRRIGDTKEIDINVIVIAASTKNLHEVFLPELYQRLGQYEMYLPSLQERSLEEKEQLFLHFVRKYENAVWEARRIHYHVIFTPQAKHALLNAVYPRNIRQMRDIINYSIDASSPLIEDIGEKTDITTMVGLEHIPFDVSEKSEIQKHGSLPPANKITNNVAQFIIERSEKGDGPRKISHRLTEMGYDLPYYKVAYYLKKENMN</sequence>
<evidence type="ECO:0000259" key="4">
    <source>
        <dbReference type="PROSITE" id="PS50108"/>
    </source>
</evidence>
<dbReference type="SMART" id="SM00091">
    <property type="entry name" value="PAS"/>
    <property type="match status" value="1"/>
</dbReference>
<evidence type="ECO:0000256" key="2">
    <source>
        <dbReference type="ARBA" id="ARBA00022840"/>
    </source>
</evidence>
<dbReference type="Pfam" id="PF00158">
    <property type="entry name" value="Sigma54_activat"/>
    <property type="match status" value="1"/>
</dbReference>
<dbReference type="AlphaFoldDB" id="A0A136WAS9"/>
<dbReference type="Gene3D" id="3.30.450.20">
    <property type="entry name" value="PAS domain"/>
    <property type="match status" value="1"/>
</dbReference>
<dbReference type="PROSITE" id="PS50045">
    <property type="entry name" value="SIGMA54_INTERACT_4"/>
    <property type="match status" value="1"/>
</dbReference>
<name>A0A136WAS9_9FIRM</name>
<feature type="domain" description="CRIB" evidence="4">
    <location>
        <begin position="153"/>
        <end position="167"/>
    </location>
</feature>
<dbReference type="CDD" id="cd00009">
    <property type="entry name" value="AAA"/>
    <property type="match status" value="1"/>
</dbReference>
<dbReference type="STRING" id="36847.CLNEO_29860"/>
<evidence type="ECO:0000256" key="1">
    <source>
        <dbReference type="ARBA" id="ARBA00022741"/>
    </source>
</evidence>
<evidence type="ECO:0000259" key="3">
    <source>
        <dbReference type="PROSITE" id="PS50045"/>
    </source>
</evidence>
<evidence type="ECO:0000313" key="6">
    <source>
        <dbReference type="EMBL" id="KXL51647.1"/>
    </source>
</evidence>
<dbReference type="InterPro" id="IPR000095">
    <property type="entry name" value="CRIB_dom"/>
</dbReference>
<keyword evidence="7" id="KW-1185">Reference proteome</keyword>
<evidence type="ECO:0000313" key="7">
    <source>
        <dbReference type="Proteomes" id="UP000070539"/>
    </source>
</evidence>
<proteinExistence type="predicted"/>
<dbReference type="Gene3D" id="3.40.50.300">
    <property type="entry name" value="P-loop containing nucleotide triphosphate hydrolases"/>
    <property type="match status" value="1"/>
</dbReference>
<dbReference type="InterPro" id="IPR013767">
    <property type="entry name" value="PAS_fold"/>
</dbReference>
<dbReference type="PATRIC" id="fig|36847.3.peg.3494"/>
<dbReference type="Proteomes" id="UP000070539">
    <property type="component" value="Unassembled WGS sequence"/>
</dbReference>
<feature type="domain" description="Sigma-54 factor interaction" evidence="3">
    <location>
        <begin position="169"/>
        <end position="399"/>
    </location>
</feature>
<evidence type="ECO:0000259" key="5">
    <source>
        <dbReference type="PROSITE" id="PS50112"/>
    </source>
</evidence>
<dbReference type="InterPro" id="IPR027417">
    <property type="entry name" value="P-loop_NTPase"/>
</dbReference>
<protein>
    <submittedName>
        <fullName evidence="6">Arginine utilization regulatory protein RocR</fullName>
    </submittedName>
</protein>
<dbReference type="GO" id="GO:0005524">
    <property type="term" value="F:ATP binding"/>
    <property type="evidence" value="ECO:0007669"/>
    <property type="project" value="UniProtKB-KW"/>
</dbReference>
<dbReference type="PROSITE" id="PS50108">
    <property type="entry name" value="CRIB"/>
    <property type="match status" value="1"/>
</dbReference>